<dbReference type="EMBL" id="JAWDGP010000780">
    <property type="protein sequence ID" value="KAK3797300.1"/>
    <property type="molecule type" value="Genomic_DNA"/>
</dbReference>
<evidence type="ECO:0000256" key="8">
    <source>
        <dbReference type="ARBA" id="ARBA00022848"/>
    </source>
</evidence>
<dbReference type="InterPro" id="IPR008072">
    <property type="entry name" value="Cyt_P450_E_CYP3A"/>
</dbReference>
<keyword evidence="10" id="KW-0408">Iron</keyword>
<evidence type="ECO:0000256" key="7">
    <source>
        <dbReference type="ARBA" id="ARBA00022824"/>
    </source>
</evidence>
<keyword evidence="7" id="KW-0256">Endoplasmic reticulum</keyword>
<evidence type="ECO:0000256" key="5">
    <source>
        <dbReference type="ARBA" id="ARBA00022617"/>
    </source>
</evidence>
<keyword evidence="14" id="KW-0812">Transmembrane</keyword>
<evidence type="ECO:0000256" key="1">
    <source>
        <dbReference type="ARBA" id="ARBA00001971"/>
    </source>
</evidence>
<keyword evidence="12 14" id="KW-0472">Membrane</keyword>
<dbReference type="Proteomes" id="UP001283361">
    <property type="component" value="Unassembled WGS sequence"/>
</dbReference>
<feature type="transmembrane region" description="Helical" evidence="14">
    <location>
        <begin position="14"/>
        <end position="35"/>
    </location>
</feature>
<dbReference type="AlphaFoldDB" id="A0AAE1AZX4"/>
<gene>
    <name evidence="15" type="ORF">RRG08_008675</name>
</gene>
<evidence type="ECO:0000256" key="10">
    <source>
        <dbReference type="ARBA" id="ARBA00023004"/>
    </source>
</evidence>
<dbReference type="Gene3D" id="1.10.630.10">
    <property type="entry name" value="Cytochrome P450"/>
    <property type="match status" value="1"/>
</dbReference>
<proteinExistence type="inferred from homology"/>
<keyword evidence="14" id="KW-1133">Transmembrane helix</keyword>
<evidence type="ECO:0000256" key="13">
    <source>
        <dbReference type="SAM" id="MobiDB-lite"/>
    </source>
</evidence>
<dbReference type="FunFam" id="1.10.630.10:FF:000182">
    <property type="entry name" value="Cytochrome P450 3A4"/>
    <property type="match status" value="1"/>
</dbReference>
<dbReference type="InterPro" id="IPR002402">
    <property type="entry name" value="Cyt_P450_E_grp-II"/>
</dbReference>
<evidence type="ECO:0008006" key="17">
    <source>
        <dbReference type="Google" id="ProtNLM"/>
    </source>
</evidence>
<dbReference type="PRINTS" id="PR01689">
    <property type="entry name" value="EP450IICYP3A"/>
</dbReference>
<dbReference type="GO" id="GO:0005789">
    <property type="term" value="C:endoplasmic reticulum membrane"/>
    <property type="evidence" value="ECO:0007669"/>
    <property type="project" value="UniProtKB-SubCell"/>
</dbReference>
<evidence type="ECO:0000256" key="6">
    <source>
        <dbReference type="ARBA" id="ARBA00022723"/>
    </source>
</evidence>
<dbReference type="GO" id="GO:0005506">
    <property type="term" value="F:iron ion binding"/>
    <property type="evidence" value="ECO:0007669"/>
    <property type="project" value="InterPro"/>
</dbReference>
<comment type="subcellular location">
    <subcellularLocation>
        <location evidence="3">Endoplasmic reticulum membrane</location>
    </subcellularLocation>
    <subcellularLocation>
        <location evidence="2">Microsome membrane</location>
    </subcellularLocation>
</comment>
<dbReference type="GO" id="GO:0008395">
    <property type="term" value="F:steroid hydroxylase activity"/>
    <property type="evidence" value="ECO:0007669"/>
    <property type="project" value="TreeGrafter"/>
</dbReference>
<evidence type="ECO:0000256" key="9">
    <source>
        <dbReference type="ARBA" id="ARBA00023002"/>
    </source>
</evidence>
<dbReference type="SUPFAM" id="SSF48264">
    <property type="entry name" value="Cytochrome P450"/>
    <property type="match status" value="1"/>
</dbReference>
<evidence type="ECO:0000256" key="4">
    <source>
        <dbReference type="ARBA" id="ARBA00010617"/>
    </source>
</evidence>
<evidence type="ECO:0000256" key="14">
    <source>
        <dbReference type="SAM" id="Phobius"/>
    </source>
</evidence>
<keyword evidence="8" id="KW-0492">Microsome</keyword>
<keyword evidence="11" id="KW-0503">Monooxygenase</keyword>
<dbReference type="PRINTS" id="PR00464">
    <property type="entry name" value="EP450II"/>
</dbReference>
<evidence type="ECO:0000256" key="11">
    <source>
        <dbReference type="ARBA" id="ARBA00023033"/>
    </source>
</evidence>
<dbReference type="PANTHER" id="PTHR24302:SF15">
    <property type="entry name" value="FATTY-ACID PEROXYGENASE"/>
    <property type="match status" value="1"/>
</dbReference>
<comment type="caution">
    <text evidence="15">The sequence shown here is derived from an EMBL/GenBank/DDBJ whole genome shotgun (WGS) entry which is preliminary data.</text>
</comment>
<evidence type="ECO:0000256" key="2">
    <source>
        <dbReference type="ARBA" id="ARBA00004524"/>
    </source>
</evidence>
<keyword evidence="5" id="KW-0349">Heme</keyword>
<dbReference type="InterPro" id="IPR036396">
    <property type="entry name" value="Cyt_P450_sf"/>
</dbReference>
<evidence type="ECO:0000313" key="15">
    <source>
        <dbReference type="EMBL" id="KAK3797300.1"/>
    </source>
</evidence>
<dbReference type="InterPro" id="IPR050705">
    <property type="entry name" value="Cytochrome_P450_3A"/>
</dbReference>
<keyword evidence="6" id="KW-0479">Metal-binding</keyword>
<protein>
    <recommendedName>
        <fullName evidence="17">Cytochrome P450</fullName>
    </recommendedName>
</protein>
<organism evidence="15 16">
    <name type="scientific">Elysia crispata</name>
    <name type="common">lettuce slug</name>
    <dbReference type="NCBI Taxonomy" id="231223"/>
    <lineage>
        <taxon>Eukaryota</taxon>
        <taxon>Metazoa</taxon>
        <taxon>Spiralia</taxon>
        <taxon>Lophotrochozoa</taxon>
        <taxon>Mollusca</taxon>
        <taxon>Gastropoda</taxon>
        <taxon>Heterobranchia</taxon>
        <taxon>Euthyneura</taxon>
        <taxon>Panpulmonata</taxon>
        <taxon>Sacoglossa</taxon>
        <taxon>Placobranchoidea</taxon>
        <taxon>Plakobranchidae</taxon>
        <taxon>Elysia</taxon>
    </lineage>
</organism>
<feature type="region of interest" description="Disordered" evidence="13">
    <location>
        <begin position="295"/>
        <end position="332"/>
    </location>
</feature>
<evidence type="ECO:0000256" key="12">
    <source>
        <dbReference type="ARBA" id="ARBA00023136"/>
    </source>
</evidence>
<dbReference type="GO" id="GO:0016712">
    <property type="term" value="F:oxidoreductase activity, acting on paired donors, with incorporation or reduction of molecular oxygen, reduced flavin or flavoprotein as one donor, and incorporation of one atom of oxygen"/>
    <property type="evidence" value="ECO:0007669"/>
    <property type="project" value="InterPro"/>
</dbReference>
<dbReference type="PANTHER" id="PTHR24302">
    <property type="entry name" value="CYTOCHROME P450 FAMILY 3"/>
    <property type="match status" value="1"/>
</dbReference>
<comment type="similarity">
    <text evidence="4">Belongs to the cytochrome P450 family.</text>
</comment>
<reference evidence="15" key="1">
    <citation type="journal article" date="2023" name="G3 (Bethesda)">
        <title>A reference genome for the long-term kleptoplast-retaining sea slug Elysia crispata morphotype clarki.</title>
        <authorList>
            <person name="Eastman K.E."/>
            <person name="Pendleton A.L."/>
            <person name="Shaikh M.A."/>
            <person name="Suttiyut T."/>
            <person name="Ogas R."/>
            <person name="Tomko P."/>
            <person name="Gavelis G."/>
            <person name="Widhalm J.R."/>
            <person name="Wisecaver J.H."/>
        </authorList>
    </citation>
    <scope>NUCLEOTIDE SEQUENCE</scope>
    <source>
        <strain evidence="15">ECLA1</strain>
    </source>
</reference>
<name>A0AAE1AZX4_9GAST</name>
<keyword evidence="9" id="KW-0560">Oxidoreductase</keyword>
<dbReference type="InterPro" id="IPR001128">
    <property type="entry name" value="Cyt_P450"/>
</dbReference>
<accession>A0AAE1AZX4</accession>
<comment type="cofactor">
    <cofactor evidence="1">
        <name>heme</name>
        <dbReference type="ChEBI" id="CHEBI:30413"/>
    </cofactor>
</comment>
<dbReference type="Pfam" id="PF00067">
    <property type="entry name" value="p450"/>
    <property type="match status" value="1"/>
</dbReference>
<sequence length="332" mass="38814">MSIDFSCWTHVMDFSWIITALLILIVGILVVYVVYMSTEHGIFKKLGIPALTPWPAVGNILQEMRMGPLNFQQQQYHKFKTEKVYGYYSCKVPVLFIRDLDMIRDITVKHFSNFVNRREFQMNEPYNYMLSMIKDDHWKNVRNTMSPTFSTGKLRRMFHHISDSTRTLVEHLREQKISGKAVELKHIVSCYTMDVIASTGFSVQINSLKDERSEFVLKSKKIMDSMGRMALATFFFPFMSKKWDMFGIRIFPKEPTRFLSSFVDEALTERKEVTNKGQSKRNDFLQLLLESEEEDIMDNDNMSKDEAQELKISTGRKPLSRTDIQSPDKDLA</sequence>
<evidence type="ECO:0000313" key="16">
    <source>
        <dbReference type="Proteomes" id="UP001283361"/>
    </source>
</evidence>
<evidence type="ECO:0000256" key="3">
    <source>
        <dbReference type="ARBA" id="ARBA00004586"/>
    </source>
</evidence>
<dbReference type="GO" id="GO:0020037">
    <property type="term" value="F:heme binding"/>
    <property type="evidence" value="ECO:0007669"/>
    <property type="project" value="InterPro"/>
</dbReference>
<keyword evidence="16" id="KW-1185">Reference proteome</keyword>